<organism evidence="3 4">
    <name type="scientific">Clostridium saccharoperbutylacetonicum N1-4(HMT)</name>
    <dbReference type="NCBI Taxonomy" id="931276"/>
    <lineage>
        <taxon>Bacteria</taxon>
        <taxon>Bacillati</taxon>
        <taxon>Bacillota</taxon>
        <taxon>Clostridia</taxon>
        <taxon>Eubacteriales</taxon>
        <taxon>Clostridiaceae</taxon>
        <taxon>Clostridium</taxon>
    </lineage>
</organism>
<dbReference type="RefSeq" id="WP_015393191.1">
    <property type="nucleotide sequence ID" value="NC_020291.1"/>
</dbReference>
<dbReference type="EMBL" id="CP004121">
    <property type="protein sequence ID" value="AGF56872.1"/>
    <property type="molecule type" value="Genomic_DNA"/>
</dbReference>
<evidence type="ECO:0000313" key="4">
    <source>
        <dbReference type="Proteomes" id="UP000011728"/>
    </source>
</evidence>
<keyword evidence="1" id="KW-0472">Membrane</keyword>
<reference evidence="3 4" key="1">
    <citation type="submission" date="2013-02" db="EMBL/GenBank/DDBJ databases">
        <title>Genome sequence of Clostridium saccharoperbutylacetonicum N1-4(HMT).</title>
        <authorList>
            <person name="Poehlein A."/>
            <person name="Daniel R."/>
        </authorList>
    </citation>
    <scope>NUCLEOTIDE SEQUENCE [LARGE SCALE GENOMIC DNA]</scope>
    <source>
        <strain evidence="4">N1-4(HMT)</strain>
    </source>
</reference>
<dbReference type="InterPro" id="IPR027417">
    <property type="entry name" value="P-loop_NTPase"/>
</dbReference>
<proteinExistence type="predicted"/>
<evidence type="ECO:0000313" key="3">
    <source>
        <dbReference type="EMBL" id="AGF56872.1"/>
    </source>
</evidence>
<dbReference type="eggNOG" id="ENOG50349US">
    <property type="taxonomic scope" value="Bacteria"/>
</dbReference>
<name>M1MZU1_9CLOT</name>
<feature type="domain" description="KAP NTPase" evidence="2">
    <location>
        <begin position="41"/>
        <end position="335"/>
    </location>
</feature>
<dbReference type="Gene3D" id="3.40.50.300">
    <property type="entry name" value="P-loop containing nucleotide triphosphate hydrolases"/>
    <property type="match status" value="1"/>
</dbReference>
<keyword evidence="1" id="KW-1133">Transmembrane helix</keyword>
<dbReference type="SUPFAM" id="SSF52540">
    <property type="entry name" value="P-loop containing nucleoside triphosphate hydrolases"/>
    <property type="match status" value="1"/>
</dbReference>
<accession>M1MZU1</accession>
<dbReference type="InterPro" id="IPR011646">
    <property type="entry name" value="KAP_P-loop"/>
</dbReference>
<dbReference type="PATRIC" id="fig|931276.5.peg.3129"/>
<protein>
    <recommendedName>
        <fullName evidence="2">KAP NTPase domain-containing protein</fullName>
    </recommendedName>
</protein>
<dbReference type="Pfam" id="PF07693">
    <property type="entry name" value="KAP_NTPase"/>
    <property type="match status" value="1"/>
</dbReference>
<dbReference type="AlphaFoldDB" id="M1MZU1"/>
<dbReference type="KEGG" id="csr:Cspa_c31110"/>
<evidence type="ECO:0000259" key="2">
    <source>
        <dbReference type="Pfam" id="PF07693"/>
    </source>
</evidence>
<gene>
    <name evidence="3" type="ORF">Cspa_c31110</name>
</gene>
<dbReference type="HOGENOM" id="CLU_352285_0_0_9"/>
<keyword evidence="1" id="KW-0812">Transmembrane</keyword>
<keyword evidence="4" id="KW-1185">Reference proteome</keyword>
<evidence type="ECO:0000256" key="1">
    <source>
        <dbReference type="SAM" id="Phobius"/>
    </source>
</evidence>
<feature type="transmembrane region" description="Helical" evidence="1">
    <location>
        <begin position="186"/>
        <end position="204"/>
    </location>
</feature>
<sequence length="750" mass="88740">MKIEIDAKKISSSPNLFNYENTLDDETKEILNQLKQQLIFGNNSCFLISGYRGAGKTTLVNILKEEIKKSNNKTMFIHLNFSRYEDYSLVLRKLIREIYMTFLNNENYKEIEKKDRELVDSMKLLYERTFFEINNTSNRKMLTELDMKLESSFSIKDIFEKLGPSMAVIFAGVNLSFDFIPNVIKYFNIFLLFGSLVWFIYQSFKLNSYFEKKKTVISELSIKSLYDNEIAEFHLKNMLKDLELQDIKIVFVFDELDKIEKDDEMEKLISDFKPILLSGLASFIVISGQKLYYKFSNANILDDSIMASIFSKSIHIPLTINETLENLFSFYISDPTNLENELLKLYRDSLILNSNRTVRRFINIIIQDLTWQDGKAYLLIEEENIKVYKTDSIILNILNEVIEANIEDSQYDAGIKDFLAYQLFIWIKKMKLKGKVYFAFVDIFNFDENYPEIYPMWCKTPLKDLCNNLIKSLLENNLLESKEEIEAEEKVIYYVWTSEAEIRTEGTINNLDNAKSAILENMIELEKYCREIILDLNDEKGHYILPFNKLINELREINVIDIQLLYQIKNVTKISNKVRHGIKLTDIEENELYNCVSISKMLIYKLIESYCYYVVNSYISNKEYKINNNYIQKNVDFIAQNNQNNHPDLIFEVRYKNSFSGSDKNTIRNLIRKLNDYNLLTQKQNKLILLNFSKDRGRVFEKFANAFYTIIESEYPELKEYIYLFYEHEVDKIFDYRKIESFLDTVATNH</sequence>
<dbReference type="Proteomes" id="UP000011728">
    <property type="component" value="Chromosome"/>
</dbReference>